<dbReference type="Pfam" id="PF08448">
    <property type="entry name" value="PAS_4"/>
    <property type="match status" value="1"/>
</dbReference>
<reference evidence="2 3" key="2">
    <citation type="submission" date="2017-09" db="EMBL/GenBank/DDBJ databases">
        <title>Bacillus patelloidae sp. nov., isolated from the intestinal tract of a marine limpet.</title>
        <authorList>
            <person name="Liu R."/>
            <person name="Dong C."/>
            <person name="Shao Z."/>
        </authorList>
    </citation>
    <scope>NUCLEOTIDE SEQUENCE [LARGE SCALE GENOMIC DNA]</scope>
    <source>
        <strain evidence="2 3">SA5d-4</strain>
    </source>
</reference>
<proteinExistence type="predicted"/>
<dbReference type="EMBL" id="NPIA01000004">
    <property type="protein sequence ID" value="OZM56869.1"/>
    <property type="molecule type" value="Genomic_DNA"/>
</dbReference>
<reference evidence="3" key="1">
    <citation type="submission" date="2017-08" db="EMBL/GenBank/DDBJ databases">
        <authorList>
            <person name="Huang Z."/>
        </authorList>
    </citation>
    <scope>NUCLEOTIDE SEQUENCE [LARGE SCALE GENOMIC DNA]</scope>
    <source>
        <strain evidence="3">SA5d-4</strain>
    </source>
</reference>
<dbReference type="SUPFAM" id="SSF55785">
    <property type="entry name" value="PYP-like sensor domain (PAS domain)"/>
    <property type="match status" value="1"/>
</dbReference>
<evidence type="ECO:0000313" key="2">
    <source>
        <dbReference type="EMBL" id="OZM56869.1"/>
    </source>
</evidence>
<keyword evidence="3" id="KW-1185">Reference proteome</keyword>
<sequence length="83" mass="9740">MDFIDTKAFHKNICMTEVLNNIKVGCYFLNARMEFEFINKAAESVIEKPKAELLGKCLWDALPNYVDTDLYHLYNKAFEEQEL</sequence>
<name>A0A263BT46_9BACI</name>
<comment type="caution">
    <text evidence="2">The sequence shown here is derived from an EMBL/GenBank/DDBJ whole genome shotgun (WGS) entry which is preliminary data.</text>
</comment>
<dbReference type="AlphaFoldDB" id="A0A263BT46"/>
<dbReference type="Gene3D" id="3.30.450.20">
    <property type="entry name" value="PAS domain"/>
    <property type="match status" value="1"/>
</dbReference>
<accession>A0A263BT46</accession>
<evidence type="ECO:0000313" key="3">
    <source>
        <dbReference type="Proteomes" id="UP000217083"/>
    </source>
</evidence>
<dbReference type="Proteomes" id="UP000217083">
    <property type="component" value="Unassembled WGS sequence"/>
</dbReference>
<dbReference type="InterPro" id="IPR035965">
    <property type="entry name" value="PAS-like_dom_sf"/>
</dbReference>
<gene>
    <name evidence="2" type="ORF">CIB95_08850</name>
</gene>
<protein>
    <recommendedName>
        <fullName evidence="1">PAS fold-4 domain-containing protein</fullName>
    </recommendedName>
</protein>
<evidence type="ECO:0000259" key="1">
    <source>
        <dbReference type="Pfam" id="PF08448"/>
    </source>
</evidence>
<dbReference type="InterPro" id="IPR013656">
    <property type="entry name" value="PAS_4"/>
</dbReference>
<feature type="domain" description="PAS fold-4" evidence="1">
    <location>
        <begin position="19"/>
        <end position="81"/>
    </location>
</feature>
<organism evidence="2 3">
    <name type="scientific">Lottiidibacillus patelloidae</name>
    <dbReference type="NCBI Taxonomy" id="2670334"/>
    <lineage>
        <taxon>Bacteria</taxon>
        <taxon>Bacillati</taxon>
        <taxon>Bacillota</taxon>
        <taxon>Bacilli</taxon>
        <taxon>Bacillales</taxon>
        <taxon>Bacillaceae</taxon>
        <taxon>Lottiidibacillus</taxon>
    </lineage>
</organism>